<dbReference type="InterPro" id="IPR007627">
    <property type="entry name" value="RNA_pol_sigma70_r2"/>
</dbReference>
<evidence type="ECO:0000256" key="2">
    <source>
        <dbReference type="ARBA" id="ARBA00023015"/>
    </source>
</evidence>
<organism evidence="9 10">
    <name type="scientific">Micromonospora parva</name>
    <dbReference type="NCBI Taxonomy" id="1464048"/>
    <lineage>
        <taxon>Bacteria</taxon>
        <taxon>Bacillati</taxon>
        <taxon>Actinomycetota</taxon>
        <taxon>Actinomycetes</taxon>
        <taxon>Micromonosporales</taxon>
        <taxon>Micromonosporaceae</taxon>
        <taxon>Micromonospora</taxon>
    </lineage>
</organism>
<evidence type="ECO:0000313" key="9">
    <source>
        <dbReference type="EMBL" id="MFF5200597.1"/>
    </source>
</evidence>
<dbReference type="InterPro" id="IPR039425">
    <property type="entry name" value="RNA_pol_sigma-70-like"/>
</dbReference>
<feature type="compositionally biased region" description="Pro residues" evidence="6">
    <location>
        <begin position="198"/>
        <end position="207"/>
    </location>
</feature>
<dbReference type="NCBIfam" id="TIGR02937">
    <property type="entry name" value="sigma70-ECF"/>
    <property type="match status" value="1"/>
</dbReference>
<dbReference type="Pfam" id="PF04542">
    <property type="entry name" value="Sigma70_r2"/>
    <property type="match status" value="1"/>
</dbReference>
<dbReference type="InterPro" id="IPR013325">
    <property type="entry name" value="RNA_pol_sigma_r2"/>
</dbReference>
<dbReference type="PANTHER" id="PTHR43133">
    <property type="entry name" value="RNA POLYMERASE ECF-TYPE SIGMA FACTO"/>
    <property type="match status" value="1"/>
</dbReference>
<comment type="similarity">
    <text evidence="1">Belongs to the sigma-70 factor family. ECF subfamily.</text>
</comment>
<gene>
    <name evidence="9" type="ORF">ACFY3B_13435</name>
</gene>
<dbReference type="InterPro" id="IPR013324">
    <property type="entry name" value="RNA_pol_sigma_r3/r4-like"/>
</dbReference>
<dbReference type="InterPro" id="IPR036388">
    <property type="entry name" value="WH-like_DNA-bd_sf"/>
</dbReference>
<dbReference type="InterPro" id="IPR014325">
    <property type="entry name" value="RNA_pol_sigma-E_actinobac"/>
</dbReference>
<accession>A0ABW6VSH6</accession>
<evidence type="ECO:0000256" key="3">
    <source>
        <dbReference type="ARBA" id="ARBA00023082"/>
    </source>
</evidence>
<keyword evidence="10" id="KW-1185">Reference proteome</keyword>
<feature type="domain" description="RNA polymerase sigma factor 70 region 4 type 2" evidence="8">
    <location>
        <begin position="138"/>
        <end position="190"/>
    </location>
</feature>
<evidence type="ECO:0000256" key="1">
    <source>
        <dbReference type="ARBA" id="ARBA00010641"/>
    </source>
</evidence>
<sequence>MHGGPPATAIRGTLNAPAAAFNLLTLDGVVTGNQSRRGLMAADDEHFREFVDTRYMDLLRVAYHLTGSAQDAEDLVQAALVKVMRRWRRVEDPMAYLRRVMINQHISSWRRYRVHELVTAILPERSTRDMTDAVAERHALYAAMRALTPRTRAVIVLRYVVDLPEAEVAATLGCSVGSVKSRASRGLARLRLALAADAPPPAPPSTPAPAAAQPAPDGTTRMTGATP</sequence>
<dbReference type="Gene3D" id="1.10.10.10">
    <property type="entry name" value="Winged helix-like DNA-binding domain superfamily/Winged helix DNA-binding domain"/>
    <property type="match status" value="1"/>
</dbReference>
<evidence type="ECO:0000256" key="5">
    <source>
        <dbReference type="ARBA" id="ARBA00023163"/>
    </source>
</evidence>
<dbReference type="SUPFAM" id="SSF88946">
    <property type="entry name" value="Sigma2 domain of RNA polymerase sigma factors"/>
    <property type="match status" value="1"/>
</dbReference>
<dbReference type="PANTHER" id="PTHR43133:SF50">
    <property type="entry name" value="ECF RNA POLYMERASE SIGMA FACTOR SIGM"/>
    <property type="match status" value="1"/>
</dbReference>
<keyword evidence="3" id="KW-0731">Sigma factor</keyword>
<evidence type="ECO:0000259" key="8">
    <source>
        <dbReference type="Pfam" id="PF08281"/>
    </source>
</evidence>
<evidence type="ECO:0000256" key="4">
    <source>
        <dbReference type="ARBA" id="ARBA00023125"/>
    </source>
</evidence>
<evidence type="ECO:0000259" key="7">
    <source>
        <dbReference type="Pfam" id="PF04542"/>
    </source>
</evidence>
<dbReference type="Proteomes" id="UP001602287">
    <property type="component" value="Unassembled WGS sequence"/>
</dbReference>
<evidence type="ECO:0000313" key="10">
    <source>
        <dbReference type="Proteomes" id="UP001602287"/>
    </source>
</evidence>
<reference evidence="9 10" key="1">
    <citation type="submission" date="2024-10" db="EMBL/GenBank/DDBJ databases">
        <title>The Natural Products Discovery Center: Release of the First 8490 Sequenced Strains for Exploring Actinobacteria Biosynthetic Diversity.</title>
        <authorList>
            <person name="Kalkreuter E."/>
            <person name="Kautsar S.A."/>
            <person name="Yang D."/>
            <person name="Bader C.D."/>
            <person name="Teijaro C.N."/>
            <person name="Fluegel L."/>
            <person name="Davis C.M."/>
            <person name="Simpson J.R."/>
            <person name="Lauterbach L."/>
            <person name="Steele A.D."/>
            <person name="Gui C."/>
            <person name="Meng S."/>
            <person name="Li G."/>
            <person name="Viehrig K."/>
            <person name="Ye F."/>
            <person name="Su P."/>
            <person name="Kiefer A.F."/>
            <person name="Nichols A."/>
            <person name="Cepeda A.J."/>
            <person name="Yan W."/>
            <person name="Fan B."/>
            <person name="Jiang Y."/>
            <person name="Adhikari A."/>
            <person name="Zheng C.-J."/>
            <person name="Schuster L."/>
            <person name="Cowan T.M."/>
            <person name="Smanski M.J."/>
            <person name="Chevrette M.G."/>
            <person name="De Carvalho L.P.S."/>
            <person name="Shen B."/>
        </authorList>
    </citation>
    <scope>NUCLEOTIDE SEQUENCE [LARGE SCALE GENOMIC DNA]</scope>
    <source>
        <strain evidence="9 10">NPDC000140</strain>
    </source>
</reference>
<dbReference type="SUPFAM" id="SSF88659">
    <property type="entry name" value="Sigma3 and sigma4 domains of RNA polymerase sigma factors"/>
    <property type="match status" value="1"/>
</dbReference>
<feature type="domain" description="RNA polymerase sigma-70 region 2" evidence="7">
    <location>
        <begin position="56"/>
        <end position="112"/>
    </location>
</feature>
<dbReference type="InterPro" id="IPR013249">
    <property type="entry name" value="RNA_pol_sigma70_r4_t2"/>
</dbReference>
<proteinExistence type="inferred from homology"/>
<dbReference type="CDD" id="cd06171">
    <property type="entry name" value="Sigma70_r4"/>
    <property type="match status" value="1"/>
</dbReference>
<dbReference type="Pfam" id="PF08281">
    <property type="entry name" value="Sigma70_r4_2"/>
    <property type="match status" value="1"/>
</dbReference>
<dbReference type="Gene3D" id="1.10.1740.10">
    <property type="match status" value="1"/>
</dbReference>
<keyword evidence="4" id="KW-0238">DNA-binding</keyword>
<dbReference type="InterPro" id="IPR014284">
    <property type="entry name" value="RNA_pol_sigma-70_dom"/>
</dbReference>
<name>A0ABW6VSH6_9ACTN</name>
<comment type="caution">
    <text evidence="9">The sequence shown here is derived from an EMBL/GenBank/DDBJ whole genome shotgun (WGS) entry which is preliminary data.</text>
</comment>
<keyword evidence="5" id="KW-0804">Transcription</keyword>
<dbReference type="EMBL" id="JBIAZM010000004">
    <property type="protein sequence ID" value="MFF5200597.1"/>
    <property type="molecule type" value="Genomic_DNA"/>
</dbReference>
<feature type="region of interest" description="Disordered" evidence="6">
    <location>
        <begin position="196"/>
        <end position="227"/>
    </location>
</feature>
<evidence type="ECO:0000256" key="6">
    <source>
        <dbReference type="SAM" id="MobiDB-lite"/>
    </source>
</evidence>
<keyword evidence="2" id="KW-0805">Transcription regulation</keyword>
<dbReference type="NCBIfam" id="TIGR02983">
    <property type="entry name" value="SigE-fam_strep"/>
    <property type="match status" value="1"/>
</dbReference>
<protein>
    <submittedName>
        <fullName evidence="9">SigE family RNA polymerase sigma factor</fullName>
    </submittedName>
</protein>
<dbReference type="RefSeq" id="WP_387220364.1">
    <property type="nucleotide sequence ID" value="NZ_JBIAZM010000004.1"/>
</dbReference>